<dbReference type="EMBL" id="VLLB01000006">
    <property type="protein sequence ID" value="TWI63701.1"/>
    <property type="molecule type" value="Genomic_DNA"/>
</dbReference>
<evidence type="ECO:0000256" key="1">
    <source>
        <dbReference type="SAM" id="SignalP"/>
    </source>
</evidence>
<dbReference type="PROSITE" id="PS51724">
    <property type="entry name" value="SPOR"/>
    <property type="match status" value="1"/>
</dbReference>
<feature type="chain" id="PRO_5022164625" evidence="1">
    <location>
        <begin position="18"/>
        <end position="237"/>
    </location>
</feature>
<evidence type="ECO:0000313" key="4">
    <source>
        <dbReference type="Proteomes" id="UP000318431"/>
    </source>
</evidence>
<protein>
    <submittedName>
        <fullName evidence="3">Sporulation related protein</fullName>
    </submittedName>
</protein>
<evidence type="ECO:0000259" key="2">
    <source>
        <dbReference type="PROSITE" id="PS51724"/>
    </source>
</evidence>
<sequence>MLKPVFFLLLAANAALFAVGQGYVGHLADGEREPARLDGQLNAKALKLIPAAQATAVAAEVAPGAEVAAQVAPPVPAPKAAAVTLACLEAGDFTLAQARRFEAALDPLALGDRQSRRNLPGQDVSSYMVNIPPQGSKEAADKKVAELKARGVTNYFVMNDSQPLRWGISLGVFKQEAAAQTQLAALVKQGVHSARITPRYSPSKLLAFQFRDVGPDTRGRLDKLLANFADQSLRKCP</sequence>
<proteinExistence type="predicted"/>
<organism evidence="3 4">
    <name type="scientific">Pseudoduganella lurida</name>
    <dbReference type="NCBI Taxonomy" id="1036180"/>
    <lineage>
        <taxon>Bacteria</taxon>
        <taxon>Pseudomonadati</taxon>
        <taxon>Pseudomonadota</taxon>
        <taxon>Betaproteobacteria</taxon>
        <taxon>Burkholderiales</taxon>
        <taxon>Oxalobacteraceae</taxon>
        <taxon>Telluria group</taxon>
        <taxon>Pseudoduganella</taxon>
    </lineage>
</organism>
<comment type="caution">
    <text evidence="3">The sequence shown here is derived from an EMBL/GenBank/DDBJ whole genome shotgun (WGS) entry which is preliminary data.</text>
</comment>
<feature type="domain" description="SPOR" evidence="2">
    <location>
        <begin position="121"/>
        <end position="199"/>
    </location>
</feature>
<name>A0A562R3S5_9BURK</name>
<dbReference type="InterPro" id="IPR007730">
    <property type="entry name" value="SPOR-like_dom"/>
</dbReference>
<dbReference type="OrthoDB" id="5298866at2"/>
<gene>
    <name evidence="3" type="ORF">IP91_03673</name>
</gene>
<dbReference type="GO" id="GO:0042834">
    <property type="term" value="F:peptidoglycan binding"/>
    <property type="evidence" value="ECO:0007669"/>
    <property type="project" value="InterPro"/>
</dbReference>
<dbReference type="Pfam" id="PF05036">
    <property type="entry name" value="SPOR"/>
    <property type="match status" value="1"/>
</dbReference>
<dbReference type="RefSeq" id="WP_145650546.1">
    <property type="nucleotide sequence ID" value="NZ_VLLB01000006.1"/>
</dbReference>
<evidence type="ECO:0000313" key="3">
    <source>
        <dbReference type="EMBL" id="TWI63701.1"/>
    </source>
</evidence>
<keyword evidence="4" id="KW-1185">Reference proteome</keyword>
<accession>A0A562R3S5</accession>
<dbReference type="Proteomes" id="UP000318431">
    <property type="component" value="Unassembled WGS sequence"/>
</dbReference>
<reference evidence="3 4" key="1">
    <citation type="journal article" date="2015" name="Stand. Genomic Sci.">
        <title>Genomic Encyclopedia of Bacterial and Archaeal Type Strains, Phase III: the genomes of soil and plant-associated and newly described type strains.</title>
        <authorList>
            <person name="Whitman W.B."/>
            <person name="Woyke T."/>
            <person name="Klenk H.P."/>
            <person name="Zhou Y."/>
            <person name="Lilburn T.G."/>
            <person name="Beck B.J."/>
            <person name="De Vos P."/>
            <person name="Vandamme P."/>
            <person name="Eisen J.A."/>
            <person name="Garrity G."/>
            <person name="Hugenholtz P."/>
            <person name="Kyrpides N.C."/>
        </authorList>
    </citation>
    <scope>NUCLEOTIDE SEQUENCE [LARGE SCALE GENOMIC DNA]</scope>
    <source>
        <strain evidence="3 4">CGMCC 1.10822</strain>
    </source>
</reference>
<feature type="signal peptide" evidence="1">
    <location>
        <begin position="1"/>
        <end position="17"/>
    </location>
</feature>
<dbReference type="AlphaFoldDB" id="A0A562R3S5"/>
<keyword evidence="1" id="KW-0732">Signal</keyword>